<dbReference type="InterPro" id="IPR021534">
    <property type="entry name" value="DUF3192"/>
</dbReference>
<dbReference type="STRING" id="1127673.GLIP_0695"/>
<evidence type="ECO:0000313" key="2">
    <source>
        <dbReference type="EMBL" id="GAC13341.1"/>
    </source>
</evidence>
<gene>
    <name evidence="2" type="ORF">GLIP_0695</name>
</gene>
<protein>
    <recommendedName>
        <fullName evidence="4">DUF3192 domain-containing protein</fullName>
    </recommendedName>
</protein>
<dbReference type="EMBL" id="BAEN01000018">
    <property type="protein sequence ID" value="GAC13341.1"/>
    <property type="molecule type" value="Genomic_DNA"/>
</dbReference>
<evidence type="ECO:0008006" key="4">
    <source>
        <dbReference type="Google" id="ProtNLM"/>
    </source>
</evidence>
<dbReference type="Gene3D" id="3.30.1450.10">
    <property type="match status" value="1"/>
</dbReference>
<organism evidence="2 3">
    <name type="scientific">Aliiglaciecola lipolytica E3</name>
    <dbReference type="NCBI Taxonomy" id="1127673"/>
    <lineage>
        <taxon>Bacteria</taxon>
        <taxon>Pseudomonadati</taxon>
        <taxon>Pseudomonadota</taxon>
        <taxon>Gammaproteobacteria</taxon>
        <taxon>Alteromonadales</taxon>
        <taxon>Alteromonadaceae</taxon>
        <taxon>Aliiglaciecola</taxon>
    </lineage>
</organism>
<name>K6XNV8_9ALTE</name>
<evidence type="ECO:0000313" key="3">
    <source>
        <dbReference type="Proteomes" id="UP000006334"/>
    </source>
</evidence>
<dbReference type="Proteomes" id="UP000006334">
    <property type="component" value="Unassembled WGS sequence"/>
</dbReference>
<dbReference type="eggNOG" id="COG2913">
    <property type="taxonomic scope" value="Bacteria"/>
</dbReference>
<keyword evidence="3" id="KW-1185">Reference proteome</keyword>
<proteinExistence type="predicted"/>
<accession>K6XNV8</accession>
<evidence type="ECO:0000256" key="1">
    <source>
        <dbReference type="ARBA" id="ARBA00022729"/>
    </source>
</evidence>
<dbReference type="InterPro" id="IPR037873">
    <property type="entry name" value="BamE-like"/>
</dbReference>
<comment type="caution">
    <text evidence="2">The sequence shown here is derived from an EMBL/GenBank/DDBJ whole genome shotgun (WGS) entry which is preliminary data.</text>
</comment>
<reference evidence="2 3" key="1">
    <citation type="journal article" date="2017" name="Antonie Van Leeuwenhoek">
        <title>Rhizobium rhizosphaerae sp. nov., a novel species isolated from rice rhizosphere.</title>
        <authorList>
            <person name="Zhao J.J."/>
            <person name="Zhang J."/>
            <person name="Zhang R.J."/>
            <person name="Zhang C.W."/>
            <person name="Yin H.Q."/>
            <person name="Zhang X.X."/>
        </authorList>
    </citation>
    <scope>NUCLEOTIDE SEQUENCE [LARGE SCALE GENOMIC DNA]</scope>
    <source>
        <strain evidence="2 3">E3</strain>
    </source>
</reference>
<sequence length="100" mass="11656">MYNPDDTSDMDWEDRQEYNKVQLTKIKLGDLKKTIVELMGPPDISEAKQVNGTQLQVMFYRTTWNQSDGITTQDECTPLLFENDKLIAWGEGTYQNYLKL</sequence>
<dbReference type="Pfam" id="PF11399">
    <property type="entry name" value="DUF3192"/>
    <property type="match status" value="1"/>
</dbReference>
<dbReference type="AlphaFoldDB" id="K6XNV8"/>
<keyword evidence="1" id="KW-0732">Signal</keyword>